<keyword evidence="1" id="KW-0418">Kinase</keyword>
<organism evidence="4 5">
    <name type="scientific">Kitasatospora purpeofusca</name>
    <dbReference type="NCBI Taxonomy" id="67352"/>
    <lineage>
        <taxon>Bacteria</taxon>
        <taxon>Bacillati</taxon>
        <taxon>Actinomycetota</taxon>
        <taxon>Actinomycetes</taxon>
        <taxon>Kitasatosporales</taxon>
        <taxon>Streptomycetaceae</taxon>
        <taxon>Kitasatospora</taxon>
    </lineage>
</organism>
<keyword evidence="4" id="KW-0547">Nucleotide-binding</keyword>
<dbReference type="Pfam" id="PF13581">
    <property type="entry name" value="HATPase_c_2"/>
    <property type="match status" value="1"/>
</dbReference>
<keyword evidence="4" id="KW-0067">ATP-binding</keyword>
<protein>
    <submittedName>
        <fullName evidence="4">ATP-binding protein</fullName>
    </submittedName>
</protein>
<reference evidence="4" key="1">
    <citation type="submission" date="2022-10" db="EMBL/GenBank/DDBJ databases">
        <title>The complete genomes of actinobacterial strains from the NBC collection.</title>
        <authorList>
            <person name="Joergensen T.S."/>
            <person name="Alvarez Arevalo M."/>
            <person name="Sterndorff E.B."/>
            <person name="Faurdal D."/>
            <person name="Vuksanovic O."/>
            <person name="Mourched A.-S."/>
            <person name="Charusanti P."/>
            <person name="Shaw S."/>
            <person name="Blin K."/>
            <person name="Weber T."/>
        </authorList>
    </citation>
    <scope>NUCLEOTIDE SEQUENCE</scope>
    <source>
        <strain evidence="4">NBC_00222</strain>
    </source>
</reference>
<keyword evidence="5" id="KW-1185">Reference proteome</keyword>
<dbReference type="Gene3D" id="3.30.565.10">
    <property type="entry name" value="Histidine kinase-like ATPase, C-terminal domain"/>
    <property type="match status" value="1"/>
</dbReference>
<dbReference type="CDD" id="cd16936">
    <property type="entry name" value="HATPase_RsbW-like"/>
    <property type="match status" value="1"/>
</dbReference>
<feature type="region of interest" description="Disordered" evidence="2">
    <location>
        <begin position="1"/>
        <end position="25"/>
    </location>
</feature>
<sequence length="160" mass="16994">MTMSRGTLDGDPHRAGPEAPVGGQRRRLTLAGLPKPVAHARTFTARALGEWFPSAPAPGGGDGAADDLVLLVAELVANAMLHGDGPLELVLHVTQARLRVEVSDRSPAMPELRRPHNPALPGGHGLFIVQRTADRWGAEPHSQGKTIWAEVGIPRLLGTR</sequence>
<feature type="domain" description="Histidine kinase/HSP90-like ATPase" evidence="3">
    <location>
        <begin position="58"/>
        <end position="148"/>
    </location>
</feature>
<keyword evidence="1" id="KW-0808">Transferase</keyword>
<dbReference type="PANTHER" id="PTHR35526:SF3">
    <property type="entry name" value="ANTI-SIGMA-F FACTOR RSBW"/>
    <property type="match status" value="1"/>
</dbReference>
<dbReference type="InterPro" id="IPR050267">
    <property type="entry name" value="Anti-sigma-factor_SerPK"/>
</dbReference>
<dbReference type="InterPro" id="IPR036890">
    <property type="entry name" value="HATPase_C_sf"/>
</dbReference>
<evidence type="ECO:0000313" key="5">
    <source>
        <dbReference type="Proteomes" id="UP001432222"/>
    </source>
</evidence>
<evidence type="ECO:0000256" key="2">
    <source>
        <dbReference type="SAM" id="MobiDB-lite"/>
    </source>
</evidence>
<accession>A0ABZ1TTK9</accession>
<dbReference type="GO" id="GO:0005524">
    <property type="term" value="F:ATP binding"/>
    <property type="evidence" value="ECO:0007669"/>
    <property type="project" value="UniProtKB-KW"/>
</dbReference>
<dbReference type="EMBL" id="CP108110">
    <property type="protein sequence ID" value="WUQ81720.1"/>
    <property type="molecule type" value="Genomic_DNA"/>
</dbReference>
<dbReference type="Proteomes" id="UP001432222">
    <property type="component" value="Chromosome"/>
</dbReference>
<dbReference type="PANTHER" id="PTHR35526">
    <property type="entry name" value="ANTI-SIGMA-F FACTOR RSBW-RELATED"/>
    <property type="match status" value="1"/>
</dbReference>
<dbReference type="RefSeq" id="WP_328952794.1">
    <property type="nucleotide sequence ID" value="NZ_CP108110.1"/>
</dbReference>
<evidence type="ECO:0000256" key="1">
    <source>
        <dbReference type="ARBA" id="ARBA00022527"/>
    </source>
</evidence>
<keyword evidence="1" id="KW-0723">Serine/threonine-protein kinase</keyword>
<gene>
    <name evidence="4" type="ORF">OHA16_01300</name>
</gene>
<proteinExistence type="predicted"/>
<evidence type="ECO:0000313" key="4">
    <source>
        <dbReference type="EMBL" id="WUQ81720.1"/>
    </source>
</evidence>
<evidence type="ECO:0000259" key="3">
    <source>
        <dbReference type="Pfam" id="PF13581"/>
    </source>
</evidence>
<dbReference type="InterPro" id="IPR003594">
    <property type="entry name" value="HATPase_dom"/>
</dbReference>
<dbReference type="SUPFAM" id="SSF55874">
    <property type="entry name" value="ATPase domain of HSP90 chaperone/DNA topoisomerase II/histidine kinase"/>
    <property type="match status" value="1"/>
</dbReference>
<name>A0ABZ1TTK9_9ACTN</name>